<comment type="similarity">
    <text evidence="1">Belongs to the peptidase S33 family.</text>
</comment>
<dbReference type="InterPro" id="IPR002410">
    <property type="entry name" value="Peptidase_S33"/>
</dbReference>
<dbReference type="Gene3D" id="3.40.50.1820">
    <property type="entry name" value="alpha/beta hydrolase"/>
    <property type="match status" value="1"/>
</dbReference>
<dbReference type="Pfam" id="PF00561">
    <property type="entry name" value="Abhydrolase_1"/>
    <property type="match status" value="1"/>
</dbReference>
<dbReference type="OrthoDB" id="9796770at2"/>
<feature type="domain" description="AB hydrolase-1" evidence="3">
    <location>
        <begin position="30"/>
        <end position="278"/>
    </location>
</feature>
<dbReference type="Proteomes" id="UP000182062">
    <property type="component" value="Unassembled WGS sequence"/>
</dbReference>
<dbReference type="RefSeq" id="WP_071617338.1">
    <property type="nucleotide sequence ID" value="NZ_MINN01000074.1"/>
</dbReference>
<evidence type="ECO:0000313" key="4">
    <source>
        <dbReference type="EMBL" id="OIU71668.1"/>
    </source>
</evidence>
<dbReference type="InterPro" id="IPR050266">
    <property type="entry name" value="AB_hydrolase_sf"/>
</dbReference>
<comment type="caution">
    <text evidence="4">The sequence shown here is derived from an EMBL/GenBank/DDBJ whole genome shotgun (WGS) entry which is preliminary data.</text>
</comment>
<name>A0A1J6W4Y9_9BACI</name>
<proteinExistence type="inferred from homology"/>
<dbReference type="PANTHER" id="PTHR43798">
    <property type="entry name" value="MONOACYLGLYCEROL LIPASE"/>
    <property type="match status" value="1"/>
</dbReference>
<evidence type="ECO:0000313" key="5">
    <source>
        <dbReference type="Proteomes" id="UP000182062"/>
    </source>
</evidence>
<dbReference type="InterPro" id="IPR029058">
    <property type="entry name" value="AB_hydrolase_fold"/>
</dbReference>
<dbReference type="AlphaFoldDB" id="A0A1J6W4Y9"/>
<dbReference type="PRINTS" id="PR00793">
    <property type="entry name" value="PROAMNOPTASE"/>
</dbReference>
<keyword evidence="2" id="KW-0378">Hydrolase</keyword>
<dbReference type="GO" id="GO:0006508">
    <property type="term" value="P:proteolysis"/>
    <property type="evidence" value="ECO:0007669"/>
    <property type="project" value="InterPro"/>
</dbReference>
<dbReference type="InterPro" id="IPR000073">
    <property type="entry name" value="AB_hydrolase_1"/>
</dbReference>
<dbReference type="GO" id="GO:0004177">
    <property type="term" value="F:aminopeptidase activity"/>
    <property type="evidence" value="ECO:0007669"/>
    <property type="project" value="UniProtKB-EC"/>
</dbReference>
<sequence length="295" mass="33261">MNLINGEFTVNFNGIDHWVKIEGSENETIPLIIIHGGPGGNHYVFERTAGPLLSRTRTVIYYDQRGCGRSEKPGLDEDYTIDFLIGDFRKLKQWLGAEKVDLLGYSFGGELALEISTVIPNEINQVILSAPSLMDSDIQKMVQITGFMSIAHQSLSNEISLLMHKGIALEEIYSKVWELVEPDTVDLLLFEDQESARKNRALWEESKLINTGLMTSALINRPAEPPLLNRLEGIKNQTLIITGAFDRNTGIPISTIIHKKLRNSTMMVFDKSAHFPDLEETEKFIEVINNFLEVK</sequence>
<gene>
    <name evidence="4" type="ORF">BHE18_03105</name>
</gene>
<keyword evidence="5" id="KW-1185">Reference proteome</keyword>
<protein>
    <recommendedName>
        <fullName evidence="3">AB hydrolase-1 domain-containing protein</fullName>
    </recommendedName>
</protein>
<dbReference type="SUPFAM" id="SSF53474">
    <property type="entry name" value="alpha/beta-Hydrolases"/>
    <property type="match status" value="1"/>
</dbReference>
<dbReference type="EMBL" id="MINN01000074">
    <property type="protein sequence ID" value="OIU71668.1"/>
    <property type="molecule type" value="Genomic_DNA"/>
</dbReference>
<organism evidence="4 5">
    <name type="scientific">Rossellomorea aquimaris</name>
    <dbReference type="NCBI Taxonomy" id="189382"/>
    <lineage>
        <taxon>Bacteria</taxon>
        <taxon>Bacillati</taxon>
        <taxon>Bacillota</taxon>
        <taxon>Bacilli</taxon>
        <taxon>Bacillales</taxon>
        <taxon>Bacillaceae</taxon>
        <taxon>Rossellomorea</taxon>
    </lineage>
</organism>
<evidence type="ECO:0000259" key="3">
    <source>
        <dbReference type="Pfam" id="PF00561"/>
    </source>
</evidence>
<reference evidence="4 5" key="1">
    <citation type="submission" date="2016-09" db="EMBL/GenBank/DDBJ databases">
        <title>Bacillus aquimaris SAMM genome sequence reveals colonization and biosurfactant production capacities.</title>
        <authorList>
            <person name="Waghmode S.R."/>
            <person name="Suryavanshi M.V."/>
        </authorList>
    </citation>
    <scope>NUCLEOTIDE SEQUENCE [LARGE SCALE GENOMIC DNA]</scope>
    <source>
        <strain evidence="4 5">SAMM</strain>
    </source>
</reference>
<dbReference type="PANTHER" id="PTHR43798:SF28">
    <property type="entry name" value="AB HYDROLASE-1 DOMAIN-CONTAINING PROTEIN"/>
    <property type="match status" value="1"/>
</dbReference>
<dbReference type="GO" id="GO:0016020">
    <property type="term" value="C:membrane"/>
    <property type="evidence" value="ECO:0007669"/>
    <property type="project" value="TreeGrafter"/>
</dbReference>
<evidence type="ECO:0000256" key="1">
    <source>
        <dbReference type="ARBA" id="ARBA00010088"/>
    </source>
</evidence>
<evidence type="ECO:0000256" key="2">
    <source>
        <dbReference type="ARBA" id="ARBA00022801"/>
    </source>
</evidence>
<accession>A0A1J6W4Y9</accession>